<feature type="compositionally biased region" description="Polar residues" evidence="1">
    <location>
        <begin position="207"/>
        <end position="219"/>
    </location>
</feature>
<accession>A0A1Y2HDX9</accession>
<protein>
    <submittedName>
        <fullName evidence="3">Uncharacterized protein</fullName>
    </submittedName>
</protein>
<gene>
    <name evidence="3" type="ORF">BCR44DRAFT_1229098</name>
</gene>
<comment type="caution">
    <text evidence="3">The sequence shown here is derived from an EMBL/GenBank/DDBJ whole genome shotgun (WGS) entry which is preliminary data.</text>
</comment>
<keyword evidence="2" id="KW-1133">Transmembrane helix</keyword>
<keyword evidence="4" id="KW-1185">Reference proteome</keyword>
<feature type="compositionally biased region" description="Pro residues" evidence="1">
    <location>
        <begin position="136"/>
        <end position="147"/>
    </location>
</feature>
<feature type="region of interest" description="Disordered" evidence="1">
    <location>
        <begin position="175"/>
        <end position="308"/>
    </location>
</feature>
<reference evidence="3 4" key="1">
    <citation type="submission" date="2016-07" db="EMBL/GenBank/DDBJ databases">
        <title>Pervasive Adenine N6-methylation of Active Genes in Fungi.</title>
        <authorList>
            <consortium name="DOE Joint Genome Institute"/>
            <person name="Mondo S.J."/>
            <person name="Dannebaum R.O."/>
            <person name="Kuo R.C."/>
            <person name="Labutti K."/>
            <person name="Haridas S."/>
            <person name="Kuo A."/>
            <person name="Salamov A."/>
            <person name="Ahrendt S.R."/>
            <person name="Lipzen A."/>
            <person name="Sullivan W."/>
            <person name="Andreopoulos W.B."/>
            <person name="Clum A."/>
            <person name="Lindquist E."/>
            <person name="Daum C."/>
            <person name="Ramamoorthy G.K."/>
            <person name="Gryganskyi A."/>
            <person name="Culley D."/>
            <person name="Magnuson J.K."/>
            <person name="James T.Y."/>
            <person name="O'Malley M.A."/>
            <person name="Stajich J.E."/>
            <person name="Spatafora J.W."/>
            <person name="Visel A."/>
            <person name="Grigoriev I.V."/>
        </authorList>
    </citation>
    <scope>NUCLEOTIDE SEQUENCE [LARGE SCALE GENOMIC DNA]</scope>
    <source>
        <strain evidence="3 4">PL171</strain>
    </source>
</reference>
<feature type="compositionally biased region" description="Low complexity" evidence="1">
    <location>
        <begin position="93"/>
        <end position="104"/>
    </location>
</feature>
<proteinExistence type="predicted"/>
<dbReference type="AlphaFoldDB" id="A0A1Y2HDX9"/>
<evidence type="ECO:0000313" key="3">
    <source>
        <dbReference type="EMBL" id="ORZ32788.1"/>
    </source>
</evidence>
<keyword evidence="2" id="KW-0812">Transmembrane</keyword>
<feature type="transmembrane region" description="Helical" evidence="2">
    <location>
        <begin position="12"/>
        <end position="36"/>
    </location>
</feature>
<feature type="compositionally biased region" description="Low complexity" evidence="1">
    <location>
        <begin position="226"/>
        <end position="237"/>
    </location>
</feature>
<feature type="compositionally biased region" description="Low complexity" evidence="1">
    <location>
        <begin position="251"/>
        <end position="260"/>
    </location>
</feature>
<keyword evidence="2" id="KW-0472">Membrane</keyword>
<evidence type="ECO:0000256" key="1">
    <source>
        <dbReference type="SAM" id="MobiDB-lite"/>
    </source>
</evidence>
<feature type="region of interest" description="Disordered" evidence="1">
    <location>
        <begin position="122"/>
        <end position="154"/>
    </location>
</feature>
<feature type="compositionally biased region" description="Polar residues" evidence="1">
    <location>
        <begin position="261"/>
        <end position="270"/>
    </location>
</feature>
<dbReference type="EMBL" id="MCFL01000042">
    <property type="protein sequence ID" value="ORZ32788.1"/>
    <property type="molecule type" value="Genomic_DNA"/>
</dbReference>
<evidence type="ECO:0000313" key="4">
    <source>
        <dbReference type="Proteomes" id="UP000193411"/>
    </source>
</evidence>
<evidence type="ECO:0000256" key="2">
    <source>
        <dbReference type="SAM" id="Phobius"/>
    </source>
</evidence>
<sequence length="308" mass="32928">MIAQGRLLTGLAYLGASPVASLICFVLLFALVSGYATATFRLLSSWIAPWFSPPKHTPTILIQDSHRDQRNRSPARKQHQKRPHRKHSGSGSGFASSASTSLGLPSHAAPPQQQLNDVVQLPHHQDARGKARPRTPSSPPSPPPSDLPPTLSSVTVHVAPSDSTVEPVDSISQQAAKRLNHSDSPNQAHRRTVLTESPTATLHAVPSKSTGKRVSNSATRPGHQEVPSASVPSSFSPMTAAGPRHRRSRSSRSSNASSAHTEQFNPSSAESAEFAKISPPLHKAPGQLTQPPFLSLRNGPTGEEWNCH</sequence>
<feature type="compositionally biased region" description="Basic residues" evidence="1">
    <location>
        <begin position="73"/>
        <end position="88"/>
    </location>
</feature>
<feature type="region of interest" description="Disordered" evidence="1">
    <location>
        <begin position="58"/>
        <end position="110"/>
    </location>
</feature>
<organism evidence="3 4">
    <name type="scientific">Catenaria anguillulae PL171</name>
    <dbReference type="NCBI Taxonomy" id="765915"/>
    <lineage>
        <taxon>Eukaryota</taxon>
        <taxon>Fungi</taxon>
        <taxon>Fungi incertae sedis</taxon>
        <taxon>Blastocladiomycota</taxon>
        <taxon>Blastocladiomycetes</taxon>
        <taxon>Blastocladiales</taxon>
        <taxon>Catenariaceae</taxon>
        <taxon>Catenaria</taxon>
    </lineage>
</organism>
<name>A0A1Y2HDX9_9FUNG</name>
<dbReference type="Proteomes" id="UP000193411">
    <property type="component" value="Unassembled WGS sequence"/>
</dbReference>